<dbReference type="AlphaFoldDB" id="M3GE11"/>
<accession>M3GE11</accession>
<sequence>MDSPNQEMHESIELDSKWPEGQKKIFLAAIEIFAQK</sequence>
<name>M3GE11_LEPIT</name>
<evidence type="ECO:0000313" key="1">
    <source>
        <dbReference type="EMBL" id="EMG23655.1"/>
    </source>
</evidence>
<gene>
    <name evidence="1" type="ORF">LEP1GSC150_0684</name>
</gene>
<dbReference type="Proteomes" id="UP000011778">
    <property type="component" value="Unassembled WGS sequence"/>
</dbReference>
<proteinExistence type="predicted"/>
<feature type="non-terminal residue" evidence="1">
    <location>
        <position position="36"/>
    </location>
</feature>
<organism evidence="1 2">
    <name type="scientific">Leptospira interrogans serovar Copenhageni str. LT2050</name>
    <dbReference type="NCBI Taxonomy" id="1001598"/>
    <lineage>
        <taxon>Bacteria</taxon>
        <taxon>Pseudomonadati</taxon>
        <taxon>Spirochaetota</taxon>
        <taxon>Spirochaetia</taxon>
        <taxon>Leptospirales</taxon>
        <taxon>Leptospiraceae</taxon>
        <taxon>Leptospira</taxon>
    </lineage>
</organism>
<reference evidence="1 2" key="1">
    <citation type="submission" date="2013-02" db="EMBL/GenBank/DDBJ databases">
        <authorList>
            <person name="Harkins D.M."/>
            <person name="Durkin A.S."/>
            <person name="Brinkac L.M."/>
            <person name="Haft D.H."/>
            <person name="Selengut J.D."/>
            <person name="Sanka R."/>
            <person name="DePew J."/>
            <person name="Purushe J."/>
            <person name="Tulsiani S.M."/>
            <person name="Graham G.C."/>
            <person name="Burns M.-A."/>
            <person name="Dohnt M.F."/>
            <person name="Smythe L.D."/>
            <person name="McKay D.B."/>
            <person name="Craig S.B."/>
            <person name="Vinetz J.M."/>
            <person name="Sutton G.G."/>
            <person name="Nierman W.C."/>
            <person name="Fouts D.E."/>
        </authorList>
    </citation>
    <scope>NUCLEOTIDE SEQUENCE [LARGE SCALE GENOMIC DNA]</scope>
    <source>
        <strain evidence="1 2">LT2050</strain>
    </source>
</reference>
<comment type="caution">
    <text evidence="1">The sequence shown here is derived from an EMBL/GenBank/DDBJ whole genome shotgun (WGS) entry which is preliminary data.</text>
</comment>
<dbReference type="EMBL" id="AFMD02000080">
    <property type="protein sequence ID" value="EMG23655.1"/>
    <property type="molecule type" value="Genomic_DNA"/>
</dbReference>
<evidence type="ECO:0000313" key="2">
    <source>
        <dbReference type="Proteomes" id="UP000011778"/>
    </source>
</evidence>
<protein>
    <submittedName>
        <fullName evidence="1">Uncharacterized protein</fullName>
    </submittedName>
</protein>